<dbReference type="GO" id="GO:0046872">
    <property type="term" value="F:metal ion binding"/>
    <property type="evidence" value="ECO:0007669"/>
    <property type="project" value="UniProtKB-KW"/>
</dbReference>
<keyword evidence="8 18" id="KW-0460">Magnesium</keyword>
<evidence type="ECO:0000256" key="7">
    <source>
        <dbReference type="ARBA" id="ARBA00022801"/>
    </source>
</evidence>
<feature type="binding site" evidence="17">
    <location>
        <position position="22"/>
    </location>
    <ligand>
        <name>8-oxo-dGTP</name>
        <dbReference type="ChEBI" id="CHEBI:77896"/>
    </ligand>
</feature>
<dbReference type="SUPFAM" id="SSF55811">
    <property type="entry name" value="Nudix"/>
    <property type="match status" value="1"/>
</dbReference>
<dbReference type="PANTHER" id="PTHR47707:SF1">
    <property type="entry name" value="NUDIX HYDROLASE FAMILY PROTEIN"/>
    <property type="match status" value="1"/>
</dbReference>
<keyword evidence="9" id="KW-0234">DNA repair</keyword>
<dbReference type="InterPro" id="IPR029119">
    <property type="entry name" value="MutY_C"/>
</dbReference>
<organism evidence="20 21">
    <name type="scientific">Aliikangiella coralliicola</name>
    <dbReference type="NCBI Taxonomy" id="2592383"/>
    <lineage>
        <taxon>Bacteria</taxon>
        <taxon>Pseudomonadati</taxon>
        <taxon>Pseudomonadota</taxon>
        <taxon>Gammaproteobacteria</taxon>
        <taxon>Oceanospirillales</taxon>
        <taxon>Pleioneaceae</taxon>
        <taxon>Aliikangiella</taxon>
    </lineage>
</organism>
<feature type="binding site" evidence="17">
    <location>
        <position position="118"/>
    </location>
    <ligand>
        <name>8-oxo-dGTP</name>
        <dbReference type="ChEBI" id="CHEBI:77896"/>
    </ligand>
</feature>
<accession>A0A545U6C5</accession>
<dbReference type="GO" id="GO:0035539">
    <property type="term" value="F:8-oxo-7,8-dihydrodeoxyguanosine triphosphate pyrophosphatase activity"/>
    <property type="evidence" value="ECO:0007669"/>
    <property type="project" value="UniProtKB-EC"/>
</dbReference>
<keyword evidence="3" id="KW-0515">Mutator protein</keyword>
<dbReference type="CDD" id="cd03425">
    <property type="entry name" value="NUDIX_MutT_NudA_like"/>
    <property type="match status" value="1"/>
</dbReference>
<keyword evidence="6" id="KW-0227">DNA damage</keyword>
<dbReference type="InterPro" id="IPR000086">
    <property type="entry name" value="NUDIX_hydrolase_dom"/>
</dbReference>
<dbReference type="OrthoDB" id="9810648at2"/>
<dbReference type="Pfam" id="PF14815">
    <property type="entry name" value="NUDIX_4"/>
    <property type="match status" value="1"/>
</dbReference>
<dbReference type="EC" id="3.6.1.55" evidence="12"/>
<dbReference type="PROSITE" id="PS00893">
    <property type="entry name" value="NUDIX_BOX"/>
    <property type="match status" value="1"/>
</dbReference>
<comment type="catalytic activity">
    <reaction evidence="10">
        <text>8-oxo-dGTP + H2O = 8-oxo-dGMP + diphosphate + H(+)</text>
        <dbReference type="Rhea" id="RHEA:31575"/>
        <dbReference type="ChEBI" id="CHEBI:15377"/>
        <dbReference type="ChEBI" id="CHEBI:15378"/>
        <dbReference type="ChEBI" id="CHEBI:33019"/>
        <dbReference type="ChEBI" id="CHEBI:63224"/>
        <dbReference type="ChEBI" id="CHEBI:77896"/>
        <dbReference type="EC" id="3.6.1.55"/>
    </reaction>
</comment>
<protein>
    <recommendedName>
        <fullName evidence="13">8-oxo-dGTP diphosphatase</fullName>
        <ecNumber evidence="12">3.6.1.55</ecNumber>
    </recommendedName>
    <alternativeName>
        <fullName evidence="16">7,8-dihydro-8-oxoguanine-triphosphatase</fullName>
    </alternativeName>
    <alternativeName>
        <fullName evidence="15">Mutator protein MutT</fullName>
    </alternativeName>
    <alternativeName>
        <fullName evidence="14">dGTP pyrophosphohydrolase</fullName>
    </alternativeName>
</protein>
<evidence type="ECO:0000256" key="15">
    <source>
        <dbReference type="ARBA" id="ARBA00041979"/>
    </source>
</evidence>
<keyword evidence="5 18" id="KW-0479">Metal-binding</keyword>
<dbReference type="GO" id="GO:0006281">
    <property type="term" value="P:DNA repair"/>
    <property type="evidence" value="ECO:0007669"/>
    <property type="project" value="UniProtKB-KW"/>
</dbReference>
<dbReference type="Proteomes" id="UP000315439">
    <property type="component" value="Unassembled WGS sequence"/>
</dbReference>
<dbReference type="PANTHER" id="PTHR47707">
    <property type="entry name" value="8-OXO-DGTP DIPHOSPHATASE"/>
    <property type="match status" value="1"/>
</dbReference>
<keyword evidence="7" id="KW-0378">Hydrolase</keyword>
<dbReference type="EMBL" id="VIKS01000013">
    <property type="protein sequence ID" value="TQV85022.1"/>
    <property type="molecule type" value="Genomic_DNA"/>
</dbReference>
<dbReference type="InterPro" id="IPR015797">
    <property type="entry name" value="NUDIX_hydrolase-like_dom_sf"/>
</dbReference>
<evidence type="ECO:0000256" key="1">
    <source>
        <dbReference type="ARBA" id="ARBA00001946"/>
    </source>
</evidence>
<dbReference type="GO" id="GO:0006260">
    <property type="term" value="P:DNA replication"/>
    <property type="evidence" value="ECO:0007669"/>
    <property type="project" value="UniProtKB-KW"/>
</dbReference>
<feature type="binding site" evidence="18">
    <location>
        <position position="56"/>
    </location>
    <ligand>
        <name>Mg(2+)</name>
        <dbReference type="ChEBI" id="CHEBI:18420"/>
    </ligand>
</feature>
<feature type="domain" description="Nudix hydrolase" evidence="19">
    <location>
        <begin position="2"/>
        <end position="127"/>
    </location>
</feature>
<evidence type="ECO:0000256" key="4">
    <source>
        <dbReference type="ARBA" id="ARBA00022705"/>
    </source>
</evidence>
<dbReference type="NCBIfam" id="TIGR00586">
    <property type="entry name" value="mutt"/>
    <property type="match status" value="1"/>
</dbReference>
<evidence type="ECO:0000313" key="21">
    <source>
        <dbReference type="Proteomes" id="UP000315439"/>
    </source>
</evidence>
<dbReference type="GO" id="GO:0044715">
    <property type="term" value="F:8-oxo-dGDP phosphatase activity"/>
    <property type="evidence" value="ECO:0007669"/>
    <property type="project" value="TreeGrafter"/>
</dbReference>
<dbReference type="AlphaFoldDB" id="A0A545U6C5"/>
<feature type="binding site" evidence="18">
    <location>
        <position position="36"/>
    </location>
    <ligand>
        <name>Mg(2+)</name>
        <dbReference type="ChEBI" id="CHEBI:18420"/>
    </ligand>
</feature>
<proteinExistence type="inferred from homology"/>
<evidence type="ECO:0000256" key="17">
    <source>
        <dbReference type="PIRSR" id="PIRSR603561-1"/>
    </source>
</evidence>
<dbReference type="PRINTS" id="PR00502">
    <property type="entry name" value="NUDIXFAMILY"/>
</dbReference>
<comment type="similarity">
    <text evidence="2">Belongs to the Nudix hydrolase family.</text>
</comment>
<dbReference type="InterPro" id="IPR003561">
    <property type="entry name" value="Mutator_MutT"/>
</dbReference>
<evidence type="ECO:0000256" key="18">
    <source>
        <dbReference type="PIRSR" id="PIRSR603561-2"/>
    </source>
</evidence>
<feature type="binding site" evidence="17">
    <location>
        <position position="27"/>
    </location>
    <ligand>
        <name>8-oxo-dGTP</name>
        <dbReference type="ChEBI" id="CHEBI:77896"/>
    </ligand>
</feature>
<evidence type="ECO:0000256" key="16">
    <source>
        <dbReference type="ARBA" id="ARBA00042798"/>
    </source>
</evidence>
<comment type="catalytic activity">
    <reaction evidence="11">
        <text>8-oxo-GTP + H2O = 8-oxo-GMP + diphosphate + H(+)</text>
        <dbReference type="Rhea" id="RHEA:67616"/>
        <dbReference type="ChEBI" id="CHEBI:15377"/>
        <dbReference type="ChEBI" id="CHEBI:15378"/>
        <dbReference type="ChEBI" id="CHEBI:33019"/>
        <dbReference type="ChEBI" id="CHEBI:143553"/>
        <dbReference type="ChEBI" id="CHEBI:145694"/>
    </reaction>
</comment>
<gene>
    <name evidence="20" type="primary">mutT</name>
    <name evidence="20" type="ORF">FLL46_21775</name>
</gene>
<dbReference type="RefSeq" id="WP_142933681.1">
    <property type="nucleotide sequence ID" value="NZ_ML660169.1"/>
</dbReference>
<reference evidence="20 21" key="1">
    <citation type="submission" date="2019-07" db="EMBL/GenBank/DDBJ databases">
        <title>Draft genome for Aliikangiella sp. M105.</title>
        <authorList>
            <person name="Wang G."/>
        </authorList>
    </citation>
    <scope>NUCLEOTIDE SEQUENCE [LARGE SCALE GENOMIC DNA]</scope>
    <source>
        <strain evidence="20 21">M105</strain>
    </source>
</reference>
<dbReference type="InterPro" id="IPR020476">
    <property type="entry name" value="Nudix_hydrolase"/>
</dbReference>
<comment type="cofactor">
    <cofactor evidence="1 18">
        <name>Mg(2+)</name>
        <dbReference type="ChEBI" id="CHEBI:18420"/>
    </cofactor>
</comment>
<dbReference type="FunFam" id="3.90.79.10:FF:000014">
    <property type="entry name" value="8-oxo-dGTP diphosphatase MutT"/>
    <property type="match status" value="1"/>
</dbReference>
<evidence type="ECO:0000256" key="6">
    <source>
        <dbReference type="ARBA" id="ARBA00022763"/>
    </source>
</evidence>
<keyword evidence="21" id="KW-1185">Reference proteome</keyword>
<feature type="binding site" evidence="17">
    <location>
        <begin position="33"/>
        <end position="36"/>
    </location>
    <ligand>
        <name>8-oxo-dGTP</name>
        <dbReference type="ChEBI" id="CHEBI:77896"/>
    </ligand>
</feature>
<dbReference type="InterPro" id="IPR020084">
    <property type="entry name" value="NUDIX_hydrolase_CS"/>
</dbReference>
<evidence type="ECO:0000256" key="8">
    <source>
        <dbReference type="ARBA" id="ARBA00022842"/>
    </source>
</evidence>
<evidence type="ECO:0000256" key="10">
    <source>
        <dbReference type="ARBA" id="ARBA00035861"/>
    </source>
</evidence>
<evidence type="ECO:0000256" key="14">
    <source>
        <dbReference type="ARBA" id="ARBA00041592"/>
    </source>
</evidence>
<sequence>MSLVQVAAAIIIKDNQVLIAQRPAEKHKGGYWEFPGGKIEASESAESALARELLEELDIHIADPAEFSEIRFDYPEKSVLLKFFLVTEFNGEPRGLEGQPVQWVAINQIENYQFPEANLPVVEKLLSMSDSKAEY</sequence>
<evidence type="ECO:0000256" key="12">
    <source>
        <dbReference type="ARBA" id="ARBA00038905"/>
    </source>
</evidence>
<dbReference type="PROSITE" id="PS51462">
    <property type="entry name" value="NUDIX"/>
    <property type="match status" value="1"/>
</dbReference>
<dbReference type="GO" id="GO:0008413">
    <property type="term" value="F:8-oxo-7,8-dihydroguanosine triphosphate pyrophosphatase activity"/>
    <property type="evidence" value="ECO:0007669"/>
    <property type="project" value="InterPro"/>
</dbReference>
<dbReference type="GO" id="GO:0044716">
    <property type="term" value="F:8-oxo-GDP phosphatase activity"/>
    <property type="evidence" value="ECO:0007669"/>
    <property type="project" value="TreeGrafter"/>
</dbReference>
<evidence type="ECO:0000313" key="20">
    <source>
        <dbReference type="EMBL" id="TQV85022.1"/>
    </source>
</evidence>
<dbReference type="InterPro" id="IPR047127">
    <property type="entry name" value="MutT-like"/>
</dbReference>
<evidence type="ECO:0000256" key="11">
    <source>
        <dbReference type="ARBA" id="ARBA00036904"/>
    </source>
</evidence>
<evidence type="ECO:0000256" key="2">
    <source>
        <dbReference type="ARBA" id="ARBA00005582"/>
    </source>
</evidence>
<name>A0A545U6C5_9GAMM</name>
<keyword evidence="4" id="KW-0235">DNA replication</keyword>
<evidence type="ECO:0000256" key="13">
    <source>
        <dbReference type="ARBA" id="ARBA00040794"/>
    </source>
</evidence>
<evidence type="ECO:0000259" key="19">
    <source>
        <dbReference type="PROSITE" id="PS51462"/>
    </source>
</evidence>
<comment type="caution">
    <text evidence="20">The sequence shown here is derived from an EMBL/GenBank/DDBJ whole genome shotgun (WGS) entry which is preliminary data.</text>
</comment>
<evidence type="ECO:0000256" key="5">
    <source>
        <dbReference type="ARBA" id="ARBA00022723"/>
    </source>
</evidence>
<evidence type="ECO:0000256" key="9">
    <source>
        <dbReference type="ARBA" id="ARBA00023204"/>
    </source>
</evidence>
<evidence type="ECO:0000256" key="3">
    <source>
        <dbReference type="ARBA" id="ARBA00022457"/>
    </source>
</evidence>
<dbReference type="Gene3D" id="3.90.79.10">
    <property type="entry name" value="Nucleoside Triphosphate Pyrophosphohydrolase"/>
    <property type="match status" value="1"/>
</dbReference>